<dbReference type="STRING" id="1912961.BU204_14070"/>
<feature type="region of interest" description="Disordered" evidence="1">
    <location>
        <begin position="184"/>
        <end position="211"/>
    </location>
</feature>
<dbReference type="SUPFAM" id="SSF54001">
    <property type="entry name" value="Cysteine proteinases"/>
    <property type="match status" value="1"/>
</dbReference>
<keyword evidence="4" id="KW-1185">Reference proteome</keyword>
<proteinExistence type="predicted"/>
<dbReference type="RefSeq" id="WP_075126110.1">
    <property type="nucleotide sequence ID" value="NZ_MSIE01000024.1"/>
</dbReference>
<feature type="domain" description="Peptidase C51" evidence="2">
    <location>
        <begin position="235"/>
        <end position="323"/>
    </location>
</feature>
<protein>
    <submittedName>
        <fullName evidence="3">CHAP domain-containing protein</fullName>
    </submittedName>
</protein>
<evidence type="ECO:0000259" key="2">
    <source>
        <dbReference type="Pfam" id="PF05257"/>
    </source>
</evidence>
<dbReference type="Pfam" id="PF05257">
    <property type="entry name" value="CHAP"/>
    <property type="match status" value="1"/>
</dbReference>
<gene>
    <name evidence="3" type="ORF">BU204_14070</name>
</gene>
<dbReference type="InterPro" id="IPR007921">
    <property type="entry name" value="CHAP_dom"/>
</dbReference>
<dbReference type="InterPro" id="IPR038765">
    <property type="entry name" value="Papain-like_cys_pep_sf"/>
</dbReference>
<dbReference type="Proteomes" id="UP000185596">
    <property type="component" value="Unassembled WGS sequence"/>
</dbReference>
<dbReference type="OrthoDB" id="9815928at2"/>
<dbReference type="Gene3D" id="3.90.1720.10">
    <property type="entry name" value="endopeptidase domain like (from Nostoc punctiforme)"/>
    <property type="match status" value="1"/>
</dbReference>
<evidence type="ECO:0000313" key="4">
    <source>
        <dbReference type="Proteomes" id="UP000185596"/>
    </source>
</evidence>
<organism evidence="3 4">
    <name type="scientific">Actinophytocola xanthii</name>
    <dbReference type="NCBI Taxonomy" id="1912961"/>
    <lineage>
        <taxon>Bacteria</taxon>
        <taxon>Bacillati</taxon>
        <taxon>Actinomycetota</taxon>
        <taxon>Actinomycetes</taxon>
        <taxon>Pseudonocardiales</taxon>
        <taxon>Pseudonocardiaceae</taxon>
    </lineage>
</organism>
<comment type="caution">
    <text evidence="3">The sequence shown here is derived from an EMBL/GenBank/DDBJ whole genome shotgun (WGS) entry which is preliminary data.</text>
</comment>
<evidence type="ECO:0000256" key="1">
    <source>
        <dbReference type="SAM" id="MobiDB-lite"/>
    </source>
</evidence>
<dbReference type="AlphaFoldDB" id="A0A1Q8CR77"/>
<sequence>MESRAVAREVAGQLIAHRNRLAGKADDAYRAQAALAETARALERHHDDHRAGAAAATTWWEGRNAAGFDRRARRLTGALGGTAAAAAKGAEIVAVTAASLETNHRAVAALVEEYTDRAARLIDAARAVSGAGARAALVRAAAEVADLVRNYTNESIRHVRVVQAQLKDAAEELRGLERAVERDGVVDPARRRRRGPDRGGVGRPPRTRSGLRNAIRNVARGELGYREEAGNRNRYGPTGPWCSNFATWVWRRAGVEIGVLPFTGDVYEWGRERGLAYGREALGEARPGDVLLFGTGPASPATSTHIGIVESVDGDTVTLIEGNSGDQVRRVTHTLSAGTFYGGVHPR</sequence>
<evidence type="ECO:0000313" key="3">
    <source>
        <dbReference type="EMBL" id="OLF16837.1"/>
    </source>
</evidence>
<name>A0A1Q8CR77_9PSEU</name>
<accession>A0A1Q8CR77</accession>
<reference evidence="3 4" key="1">
    <citation type="submission" date="2016-12" db="EMBL/GenBank/DDBJ databases">
        <title>The draft genome sequence of Actinophytocola sp. 11-183.</title>
        <authorList>
            <person name="Wang W."/>
            <person name="Yuan L."/>
        </authorList>
    </citation>
    <scope>NUCLEOTIDE SEQUENCE [LARGE SCALE GENOMIC DNA]</scope>
    <source>
        <strain evidence="3 4">11-183</strain>
    </source>
</reference>
<dbReference type="EMBL" id="MSIE01000024">
    <property type="protein sequence ID" value="OLF16837.1"/>
    <property type="molecule type" value="Genomic_DNA"/>
</dbReference>